<dbReference type="Pfam" id="PF14534">
    <property type="entry name" value="DUF4440"/>
    <property type="match status" value="1"/>
</dbReference>
<protein>
    <submittedName>
        <fullName evidence="3">DUF4440 domain-containing protein</fullName>
    </submittedName>
</protein>
<dbReference type="Proteomes" id="UP000240912">
    <property type="component" value="Unassembled WGS sequence"/>
</dbReference>
<name>A0A2T3HNQ8_9SPHI</name>
<dbReference type="EMBL" id="PYLS01000004">
    <property type="protein sequence ID" value="PST84085.1"/>
    <property type="molecule type" value="Genomic_DNA"/>
</dbReference>
<dbReference type="RefSeq" id="WP_107214155.1">
    <property type="nucleotide sequence ID" value="NZ_KZ686268.1"/>
</dbReference>
<evidence type="ECO:0000313" key="4">
    <source>
        <dbReference type="Proteomes" id="UP000240912"/>
    </source>
</evidence>
<proteinExistence type="predicted"/>
<dbReference type="OrthoDB" id="120856at2"/>
<evidence type="ECO:0000256" key="1">
    <source>
        <dbReference type="SAM" id="SignalP"/>
    </source>
</evidence>
<dbReference type="SUPFAM" id="SSF54427">
    <property type="entry name" value="NTF2-like"/>
    <property type="match status" value="1"/>
</dbReference>
<dbReference type="InterPro" id="IPR032710">
    <property type="entry name" value="NTF2-like_dom_sf"/>
</dbReference>
<evidence type="ECO:0000313" key="3">
    <source>
        <dbReference type="EMBL" id="PST84085.1"/>
    </source>
</evidence>
<dbReference type="InterPro" id="IPR027843">
    <property type="entry name" value="DUF4440"/>
</dbReference>
<comment type="caution">
    <text evidence="3">The sequence shown here is derived from an EMBL/GenBank/DDBJ whole genome shotgun (WGS) entry which is preliminary data.</text>
</comment>
<reference evidence="3 4" key="1">
    <citation type="submission" date="2018-03" db="EMBL/GenBank/DDBJ databases">
        <authorList>
            <person name="Keele B.F."/>
        </authorList>
    </citation>
    <scope>NUCLEOTIDE SEQUENCE [LARGE SCALE GENOMIC DNA]</scope>
    <source>
        <strain evidence="3 4">YL28-9</strain>
    </source>
</reference>
<organism evidence="3 4">
    <name type="scientific">Pedobacter yulinensis</name>
    <dbReference type="NCBI Taxonomy" id="2126353"/>
    <lineage>
        <taxon>Bacteria</taxon>
        <taxon>Pseudomonadati</taxon>
        <taxon>Bacteroidota</taxon>
        <taxon>Sphingobacteriia</taxon>
        <taxon>Sphingobacteriales</taxon>
        <taxon>Sphingobacteriaceae</taxon>
        <taxon>Pedobacter</taxon>
    </lineage>
</organism>
<sequence>MRNRNLFSLFVLALLCLGNLTVQAQTAADRRDILSVLDTQRKAWNKGDLETFMQTYQKSDSVLFVGQSGPTYGWQQTLDNYRQGYPDKAAMGTLTFDIRKVEFLAADVAFVLGGWHLKREKDEPKGFFTLLMRKTAQGWKIFVDHSS</sequence>
<keyword evidence="1" id="KW-0732">Signal</keyword>
<feature type="domain" description="DUF4440" evidence="2">
    <location>
        <begin position="33"/>
        <end position="141"/>
    </location>
</feature>
<feature type="signal peptide" evidence="1">
    <location>
        <begin position="1"/>
        <end position="24"/>
    </location>
</feature>
<dbReference type="AlphaFoldDB" id="A0A2T3HNQ8"/>
<gene>
    <name evidence="3" type="ORF">C7T94_04950</name>
</gene>
<dbReference type="Gene3D" id="3.10.450.50">
    <property type="match status" value="1"/>
</dbReference>
<accession>A0A2T3HNQ8</accession>
<feature type="chain" id="PRO_5015735557" evidence="1">
    <location>
        <begin position="25"/>
        <end position="147"/>
    </location>
</feature>
<evidence type="ECO:0000259" key="2">
    <source>
        <dbReference type="Pfam" id="PF14534"/>
    </source>
</evidence>
<keyword evidence="4" id="KW-1185">Reference proteome</keyword>